<gene>
    <name evidence="1" type="ORF">Bfra_003288</name>
</gene>
<dbReference type="EMBL" id="JABFCT010000006">
    <property type="protein sequence ID" value="KAF5874839.1"/>
    <property type="molecule type" value="Genomic_DNA"/>
</dbReference>
<evidence type="ECO:0000313" key="2">
    <source>
        <dbReference type="Proteomes" id="UP000531561"/>
    </source>
</evidence>
<dbReference type="Proteomes" id="UP000531561">
    <property type="component" value="Unassembled WGS sequence"/>
</dbReference>
<dbReference type="GeneID" id="59257390"/>
<dbReference type="AlphaFoldDB" id="A0A8H6AW50"/>
<proteinExistence type="predicted"/>
<sequence length="157" mass="17183">MVASIPSPTMPDSEAPCTYSSGIDCAVDLILASEISAIPATKAMIMSAKIIMSTQFATNDKLIQAGTGSASTTETAQKHDHQLTREERIVDAICEPVAFNCLIGTMLIVSYRRGIRARGLKRSSQGYSNAELKSRPRQSHFAKIDDPRMYQNWGLQM</sequence>
<comment type="caution">
    <text evidence="1">The sequence shown here is derived from an EMBL/GenBank/DDBJ whole genome shotgun (WGS) entry which is preliminary data.</text>
</comment>
<accession>A0A8H6AW50</accession>
<reference evidence="1 2" key="1">
    <citation type="journal article" date="2020" name="Phytopathology">
        <title>A high-quality genome resource of Botrytis fragariae, a new and rapidly spreading fungal pathogen causing strawberry gray mold in the U.S.A.</title>
        <authorList>
            <person name="Wu Y."/>
            <person name="Saski C.A."/>
            <person name="Schnabel G."/>
            <person name="Xiao S."/>
            <person name="Hu M."/>
        </authorList>
    </citation>
    <scope>NUCLEOTIDE SEQUENCE [LARGE SCALE GENOMIC DNA]</scope>
    <source>
        <strain evidence="1 2">BVB16</strain>
    </source>
</reference>
<evidence type="ECO:0000313" key="1">
    <source>
        <dbReference type="EMBL" id="KAF5874839.1"/>
    </source>
</evidence>
<keyword evidence="2" id="KW-1185">Reference proteome</keyword>
<protein>
    <submittedName>
        <fullName evidence="1">Uncharacterized protein</fullName>
    </submittedName>
</protein>
<name>A0A8H6AW50_9HELO</name>
<organism evidence="1 2">
    <name type="scientific">Botrytis fragariae</name>
    <dbReference type="NCBI Taxonomy" id="1964551"/>
    <lineage>
        <taxon>Eukaryota</taxon>
        <taxon>Fungi</taxon>
        <taxon>Dikarya</taxon>
        <taxon>Ascomycota</taxon>
        <taxon>Pezizomycotina</taxon>
        <taxon>Leotiomycetes</taxon>
        <taxon>Helotiales</taxon>
        <taxon>Sclerotiniaceae</taxon>
        <taxon>Botrytis</taxon>
    </lineage>
</organism>
<dbReference type="RefSeq" id="XP_037193785.1">
    <property type="nucleotide sequence ID" value="XM_037333698.1"/>
</dbReference>